<reference evidence="2 3" key="1">
    <citation type="journal article" date="2014" name="PLoS Genet.">
        <title>Phylogenetically driven sequencing of extremely halophilic archaea reveals strategies for static and dynamic osmo-response.</title>
        <authorList>
            <person name="Becker E.A."/>
            <person name="Seitzer P.M."/>
            <person name="Tritt A."/>
            <person name="Larsen D."/>
            <person name="Krusor M."/>
            <person name="Yao A.I."/>
            <person name="Wu D."/>
            <person name="Madern D."/>
            <person name="Eisen J.A."/>
            <person name="Darling A.E."/>
            <person name="Facciotti M.T."/>
        </authorList>
    </citation>
    <scope>NUCLEOTIDE SEQUENCE [LARGE SCALE GENOMIC DNA]</scope>
    <source>
        <strain evidence="2 3">JCM 12255</strain>
    </source>
</reference>
<organism evidence="2 3">
    <name type="scientific">Natronolimnohabitans innermongolicus JCM 12255</name>
    <dbReference type="NCBI Taxonomy" id="1227499"/>
    <lineage>
        <taxon>Archaea</taxon>
        <taxon>Methanobacteriati</taxon>
        <taxon>Methanobacteriota</taxon>
        <taxon>Stenosarchaea group</taxon>
        <taxon>Halobacteria</taxon>
        <taxon>Halobacteriales</taxon>
        <taxon>Natrialbaceae</taxon>
        <taxon>Natronolimnohabitans</taxon>
    </lineage>
</organism>
<evidence type="ECO:0000313" key="3">
    <source>
        <dbReference type="Proteomes" id="UP000011602"/>
    </source>
</evidence>
<proteinExistence type="predicted"/>
<evidence type="ECO:0000313" key="2">
    <source>
        <dbReference type="EMBL" id="ELY61888.1"/>
    </source>
</evidence>
<feature type="transmembrane region" description="Helical" evidence="1">
    <location>
        <begin position="12"/>
        <end position="32"/>
    </location>
</feature>
<keyword evidence="1" id="KW-0472">Membrane</keyword>
<evidence type="ECO:0000256" key="1">
    <source>
        <dbReference type="SAM" id="Phobius"/>
    </source>
</evidence>
<feature type="transmembrane region" description="Helical" evidence="1">
    <location>
        <begin position="44"/>
        <end position="64"/>
    </location>
</feature>
<dbReference type="AlphaFoldDB" id="L9XMJ6"/>
<dbReference type="EMBL" id="AOHZ01000009">
    <property type="protein sequence ID" value="ELY61888.1"/>
    <property type="molecule type" value="Genomic_DNA"/>
</dbReference>
<gene>
    <name evidence="2" type="ORF">C493_01370</name>
</gene>
<protein>
    <submittedName>
        <fullName evidence="2">Uncharacterized protein</fullName>
    </submittedName>
</protein>
<comment type="caution">
    <text evidence="2">The sequence shown here is derived from an EMBL/GenBank/DDBJ whole genome shotgun (WGS) entry which is preliminary data.</text>
</comment>
<dbReference type="Proteomes" id="UP000011602">
    <property type="component" value="Unassembled WGS sequence"/>
</dbReference>
<dbReference type="RefSeq" id="WP_007257588.1">
    <property type="nucleotide sequence ID" value="NZ_AOHZ01000009.1"/>
</dbReference>
<dbReference type="eggNOG" id="arCOG11493">
    <property type="taxonomic scope" value="Archaea"/>
</dbReference>
<keyword evidence="1" id="KW-0812">Transmembrane</keyword>
<name>L9XMJ6_9EURY</name>
<keyword evidence="3" id="KW-1185">Reference proteome</keyword>
<accession>L9XMJ6</accession>
<sequence length="78" mass="7948">MDEQTVSRSVPGSVGLLGVLSIVALAVLGLWAAVDGFAGDGSEYLAPSLGVFAVTAVVVVALAASGARSKQWREGPYW</sequence>
<keyword evidence="1" id="KW-1133">Transmembrane helix</keyword>